<proteinExistence type="predicted"/>
<dbReference type="Gene3D" id="3.40.1490.10">
    <property type="entry name" value="Bit1"/>
    <property type="match status" value="1"/>
</dbReference>
<keyword evidence="2" id="KW-1185">Reference proteome</keyword>
<evidence type="ECO:0000313" key="1">
    <source>
        <dbReference type="EMBL" id="MBS7525247.1"/>
    </source>
</evidence>
<name>A0ABS5PK93_9FIRM</name>
<gene>
    <name evidence="1" type="ORF">KHM83_01005</name>
</gene>
<sequence>MKYDTKVVMIIEENLAMWQKLNVTAFLATGIGGTQPIIGEPYQDGDGITYLPMCRQPIILYTATAGKMKEILIKSFTKEIQSVIYTEELFETKNDMANRAKVAEFKTEALNLVGVGLYGKKNQIDRIVKGLELHP</sequence>
<dbReference type="InterPro" id="IPR023476">
    <property type="entry name" value="Pep_tRNA_hydro_II_dom_sf"/>
</dbReference>
<evidence type="ECO:0000313" key="2">
    <source>
        <dbReference type="Proteomes" id="UP000746471"/>
    </source>
</evidence>
<dbReference type="SUPFAM" id="SSF102462">
    <property type="entry name" value="Peptidyl-tRNA hydrolase II"/>
    <property type="match status" value="1"/>
</dbReference>
<comment type="caution">
    <text evidence="1">The sequence shown here is derived from an EMBL/GenBank/DDBJ whole genome shotgun (WGS) entry which is preliminary data.</text>
</comment>
<dbReference type="InterPro" id="IPR018988">
    <property type="entry name" value="DUF2000"/>
</dbReference>
<dbReference type="RefSeq" id="WP_213235030.1">
    <property type="nucleotide sequence ID" value="NZ_JAHBCL010000001.1"/>
</dbReference>
<organism evidence="1 2">
    <name type="scientific">Fusibacter paucivorans</name>
    <dbReference type="NCBI Taxonomy" id="76009"/>
    <lineage>
        <taxon>Bacteria</taxon>
        <taxon>Bacillati</taxon>
        <taxon>Bacillota</taxon>
        <taxon>Clostridia</taxon>
        <taxon>Eubacteriales</taxon>
        <taxon>Eubacteriales Family XII. Incertae Sedis</taxon>
        <taxon>Fusibacter</taxon>
    </lineage>
</organism>
<dbReference type="Pfam" id="PF09391">
    <property type="entry name" value="DUF2000"/>
    <property type="match status" value="1"/>
</dbReference>
<dbReference type="EMBL" id="JAHBCL010000001">
    <property type="protein sequence ID" value="MBS7525247.1"/>
    <property type="molecule type" value="Genomic_DNA"/>
</dbReference>
<reference evidence="1 2" key="1">
    <citation type="submission" date="2021-05" db="EMBL/GenBank/DDBJ databases">
        <title>Fusibacter ferrireducens sp. nov., an anaerobic, sulfur- and Fe-reducing bacterium isolated from the mangrove sediment.</title>
        <authorList>
            <person name="Qiu D."/>
        </authorList>
    </citation>
    <scope>NUCLEOTIDE SEQUENCE [LARGE SCALE GENOMIC DNA]</scope>
    <source>
        <strain evidence="1 2">DSM 12116</strain>
    </source>
</reference>
<dbReference type="Proteomes" id="UP000746471">
    <property type="component" value="Unassembled WGS sequence"/>
</dbReference>
<protein>
    <submittedName>
        <fullName evidence="1">DUF2000 domain-containing protein</fullName>
    </submittedName>
</protein>
<accession>A0ABS5PK93</accession>